<evidence type="ECO:0000313" key="1">
    <source>
        <dbReference type="EMBL" id="SDZ65214.1"/>
    </source>
</evidence>
<organism evidence="1 2">
    <name type="scientific">Asanoa ishikariensis</name>
    <dbReference type="NCBI Taxonomy" id="137265"/>
    <lineage>
        <taxon>Bacteria</taxon>
        <taxon>Bacillati</taxon>
        <taxon>Actinomycetota</taxon>
        <taxon>Actinomycetes</taxon>
        <taxon>Micromonosporales</taxon>
        <taxon>Micromonosporaceae</taxon>
        <taxon>Asanoa</taxon>
    </lineage>
</organism>
<dbReference type="EMBL" id="FNQB01000005">
    <property type="protein sequence ID" value="SDZ65214.1"/>
    <property type="molecule type" value="Genomic_DNA"/>
</dbReference>
<accession>A0A1H3US50</accession>
<protein>
    <submittedName>
        <fullName evidence="1">Uncharacterized protein</fullName>
    </submittedName>
</protein>
<name>A0A1H3US50_9ACTN</name>
<sequence length="84" mass="8963">MKQARLVGLGGTLAILGPAFAVIAYVAALPSLISELRLAGRRMNLLEVLSQPERRRAFYGELMSDPRAVKETRLFGSGATCSAG</sequence>
<reference evidence="2" key="1">
    <citation type="submission" date="2016-10" db="EMBL/GenBank/DDBJ databases">
        <authorList>
            <person name="Varghese N."/>
            <person name="Submissions S."/>
        </authorList>
    </citation>
    <scope>NUCLEOTIDE SEQUENCE [LARGE SCALE GENOMIC DNA]</scope>
    <source>
        <strain evidence="2">DSM 44718</strain>
    </source>
</reference>
<keyword evidence="2" id="KW-1185">Reference proteome</keyword>
<dbReference type="RefSeq" id="WP_090803895.1">
    <property type="nucleotide sequence ID" value="NZ_BOND01000029.1"/>
</dbReference>
<evidence type="ECO:0000313" key="2">
    <source>
        <dbReference type="Proteomes" id="UP000199632"/>
    </source>
</evidence>
<dbReference type="AlphaFoldDB" id="A0A1H3US50"/>
<dbReference type="STRING" id="137265.SAMN05421684_7962"/>
<proteinExistence type="predicted"/>
<dbReference type="Proteomes" id="UP000199632">
    <property type="component" value="Unassembled WGS sequence"/>
</dbReference>
<gene>
    <name evidence="1" type="ORF">SAMN05421684_7962</name>
</gene>